<evidence type="ECO:0000259" key="1">
    <source>
        <dbReference type="Pfam" id="PF17921"/>
    </source>
</evidence>
<dbReference type="Gene3D" id="1.10.340.70">
    <property type="match status" value="1"/>
</dbReference>
<feature type="domain" description="Integrase zinc-binding" evidence="1">
    <location>
        <begin position="117"/>
        <end position="169"/>
    </location>
</feature>
<gene>
    <name evidence="2" type="ORF">P5673_032615</name>
</gene>
<reference evidence="2" key="1">
    <citation type="journal article" date="2023" name="G3 (Bethesda)">
        <title>Whole genome assembly and annotation of the endangered Caribbean coral Acropora cervicornis.</title>
        <authorList>
            <person name="Selwyn J.D."/>
            <person name="Vollmer S.V."/>
        </authorList>
    </citation>
    <scope>NUCLEOTIDE SEQUENCE</scope>
    <source>
        <strain evidence="2">K2</strain>
    </source>
</reference>
<name>A0AAD9PR01_ACRCE</name>
<evidence type="ECO:0000313" key="3">
    <source>
        <dbReference type="Proteomes" id="UP001249851"/>
    </source>
</evidence>
<dbReference type="FunFam" id="1.10.340.70:FF:000003">
    <property type="entry name" value="Protein CBG25708"/>
    <property type="match status" value="1"/>
</dbReference>
<dbReference type="InterPro" id="IPR050951">
    <property type="entry name" value="Retrovirus_Pol_polyprotein"/>
</dbReference>
<dbReference type="AlphaFoldDB" id="A0AAD9PR01"/>
<sequence>MRFNPQAEHVPGKQMVVADTLSRSLLLSEQEPPTTEDVQAFVDSVESTRPATDAQLERIREASRHDAQLQKVMDVTLKGWPAGVEDVPYQIREFFDSWGHFSVSDALLTYDDRIVMPASMREEILERIHTGHQGITKCRERANLSVWWPGISKEIKSKVQLCHFCQEKQRKEPLMATVPPDRP</sequence>
<organism evidence="2 3">
    <name type="scientific">Acropora cervicornis</name>
    <name type="common">Staghorn coral</name>
    <dbReference type="NCBI Taxonomy" id="6130"/>
    <lineage>
        <taxon>Eukaryota</taxon>
        <taxon>Metazoa</taxon>
        <taxon>Cnidaria</taxon>
        <taxon>Anthozoa</taxon>
        <taxon>Hexacorallia</taxon>
        <taxon>Scleractinia</taxon>
        <taxon>Astrocoeniina</taxon>
        <taxon>Acroporidae</taxon>
        <taxon>Acropora</taxon>
    </lineage>
</organism>
<proteinExistence type="predicted"/>
<keyword evidence="3" id="KW-1185">Reference proteome</keyword>
<comment type="caution">
    <text evidence="2">The sequence shown here is derived from an EMBL/GenBank/DDBJ whole genome shotgun (WGS) entry which is preliminary data.</text>
</comment>
<reference evidence="2" key="2">
    <citation type="journal article" date="2023" name="Science">
        <title>Genomic signatures of disease resistance in endangered staghorn corals.</title>
        <authorList>
            <person name="Vollmer S.V."/>
            <person name="Selwyn J.D."/>
            <person name="Despard B.A."/>
            <person name="Roesel C.L."/>
        </authorList>
    </citation>
    <scope>NUCLEOTIDE SEQUENCE</scope>
    <source>
        <strain evidence="2">K2</strain>
    </source>
</reference>
<dbReference type="PANTHER" id="PTHR37984">
    <property type="entry name" value="PROTEIN CBG26694"/>
    <property type="match status" value="1"/>
</dbReference>
<dbReference type="Pfam" id="PF17921">
    <property type="entry name" value="Integrase_H2C2"/>
    <property type="match status" value="1"/>
</dbReference>
<dbReference type="PANTHER" id="PTHR37984:SF9">
    <property type="entry name" value="INTEGRASE CATALYTIC DOMAIN-CONTAINING PROTEIN"/>
    <property type="match status" value="1"/>
</dbReference>
<dbReference type="InterPro" id="IPR041588">
    <property type="entry name" value="Integrase_H2C2"/>
</dbReference>
<accession>A0AAD9PR01</accession>
<evidence type="ECO:0000313" key="2">
    <source>
        <dbReference type="EMBL" id="KAK2547393.1"/>
    </source>
</evidence>
<dbReference type="Proteomes" id="UP001249851">
    <property type="component" value="Unassembled WGS sequence"/>
</dbReference>
<protein>
    <recommendedName>
        <fullName evidence="1">Integrase zinc-binding domain-containing protein</fullName>
    </recommendedName>
</protein>
<dbReference type="EMBL" id="JARQWQ010000187">
    <property type="protein sequence ID" value="KAK2547393.1"/>
    <property type="molecule type" value="Genomic_DNA"/>
</dbReference>